<dbReference type="Pfam" id="PF13654">
    <property type="entry name" value="AAA_32"/>
    <property type="match status" value="1"/>
</dbReference>
<dbReference type="EMBL" id="JAJJPB010000002">
    <property type="protein sequence ID" value="MCC9294006.1"/>
    <property type="molecule type" value="Genomic_DNA"/>
</dbReference>
<evidence type="ECO:0000313" key="4">
    <source>
        <dbReference type="EMBL" id="MCC9294006.1"/>
    </source>
</evidence>
<feature type="active site" evidence="2">
    <location>
        <position position="688"/>
    </location>
</feature>
<comment type="similarity">
    <text evidence="2">Belongs to the peptidase S16 family.</text>
</comment>
<organism evidence="4 5">
    <name type="scientific">Clostridium aromativorans</name>
    <dbReference type="NCBI Taxonomy" id="2836848"/>
    <lineage>
        <taxon>Bacteria</taxon>
        <taxon>Bacillati</taxon>
        <taxon>Bacillota</taxon>
        <taxon>Clostridia</taxon>
        <taxon>Eubacteriales</taxon>
        <taxon>Clostridiaceae</taxon>
        <taxon>Clostridium</taxon>
    </lineage>
</organism>
<comment type="catalytic activity">
    <reaction evidence="2">
        <text>Hydrolysis of proteins in presence of ATP.</text>
        <dbReference type="EC" id="3.4.21.53"/>
    </reaction>
</comment>
<dbReference type="PROSITE" id="PS51786">
    <property type="entry name" value="LON_PROTEOLYTIC"/>
    <property type="match status" value="1"/>
</dbReference>
<dbReference type="Gene3D" id="3.30.230.10">
    <property type="match status" value="1"/>
</dbReference>
<dbReference type="PANTHER" id="PTHR10046">
    <property type="entry name" value="ATP DEPENDENT LON PROTEASE FAMILY MEMBER"/>
    <property type="match status" value="1"/>
</dbReference>
<evidence type="ECO:0000313" key="5">
    <source>
        <dbReference type="Proteomes" id="UP001165422"/>
    </source>
</evidence>
<dbReference type="Proteomes" id="UP001165422">
    <property type="component" value="Unassembled WGS sequence"/>
</dbReference>
<proteinExistence type="inferred from homology"/>
<evidence type="ECO:0000256" key="1">
    <source>
        <dbReference type="ARBA" id="ARBA00022670"/>
    </source>
</evidence>
<gene>
    <name evidence="4" type="ORF">LN736_03870</name>
</gene>
<dbReference type="InterPro" id="IPR008269">
    <property type="entry name" value="Lon_proteolytic"/>
</dbReference>
<dbReference type="SUPFAM" id="SSF54211">
    <property type="entry name" value="Ribosomal protein S5 domain 2-like"/>
    <property type="match status" value="1"/>
</dbReference>
<evidence type="ECO:0000256" key="2">
    <source>
        <dbReference type="PROSITE-ProRule" id="PRU01122"/>
    </source>
</evidence>
<dbReference type="InterPro" id="IPR027417">
    <property type="entry name" value="P-loop_NTPase"/>
</dbReference>
<protein>
    <recommendedName>
        <fullName evidence="2">endopeptidase La</fullName>
        <ecNumber evidence="2">3.4.21.53</ecNumber>
    </recommendedName>
</protein>
<dbReference type="InterPro" id="IPR027065">
    <property type="entry name" value="Lon_Prtase"/>
</dbReference>
<dbReference type="EC" id="3.4.21.53" evidence="2"/>
<sequence>MNRELSKEKIVYNFKLDDVDFNFDSKGDSDDRLKIESEYGEIYEKIKASLNIDKEGYNIYIIENFSKDRLENIMNFISKVIKDRRGIEDICYIVIKNSKMPKVLFLPSGKGKKLKYMLNRIQNLYFKCTYEFYNDSGNKQKEILKRDLQIKRNNLINKVVEMCESEGFSLKITEGGFSFIPLKENGKPMNEEEYDMLKLKDKEEILHKVDLLKSNTEEILEKLKVIELGQIERIKLLIGEYYAEMTKKIKKEYSEMFNKNGGALKFLDKVCSNIENEIKDIYSINYEDDKENIMRIIYRYSVNVLVDNSDRDRPPIIFEEDPSIGNLLGSIEYENKNGNYITDVSLITPGSILKANGGCLILRVSDLLNNKGAYYYLKKSIISGRVDLNYNRGYLELLSLSGLKPEPIKFSERIILIGDYKTYDLLYKYDEDFKNMFKLKGEHRSLLKIDKDTKAIFLEKVFSIYKNNGLHPINESAIRELAKVLSKEAEDRNKLFMDDYELERILMLSDNRVSEAGKEVIDKSDILDVVYEEELVEKQIDDMYREGQIYIDVKEKVVGQVNALSIISTGYFSLGKPVKITCTCLQGSGNIVDIQKESDLSGKIHNKSVNILNGCIKKLIGGYGKVPVDFYLSFEQTYGKIDGDSASVAEVLSIISALTKVGIKQNIAVTGSINQFGEVQPIGGVNEKIEGFFKICKILDNTIGKGVLIPWANTRGLVLKDEVEQEIMKDNFHIYYMHNLKDAVEILMETDYDDVILEAKRELKKYLSGKEKRKNS</sequence>
<dbReference type="PRINTS" id="PR00830">
    <property type="entry name" value="ENDOLAPTASE"/>
</dbReference>
<dbReference type="InterPro" id="IPR014721">
    <property type="entry name" value="Ribsml_uS5_D2-typ_fold_subgr"/>
</dbReference>
<dbReference type="InterPro" id="IPR041699">
    <property type="entry name" value="AAA_32"/>
</dbReference>
<evidence type="ECO:0000259" key="3">
    <source>
        <dbReference type="PROSITE" id="PS51786"/>
    </source>
</evidence>
<dbReference type="RefSeq" id="WP_150358409.1">
    <property type="nucleotide sequence ID" value="NZ_JAJJPB010000002.1"/>
</dbReference>
<name>A0ABS8N2H2_9CLOT</name>
<keyword evidence="2" id="KW-0720">Serine protease</keyword>
<feature type="active site" evidence="2">
    <location>
        <position position="645"/>
    </location>
</feature>
<keyword evidence="1 2" id="KW-0645">Protease</keyword>
<dbReference type="Pfam" id="PF05362">
    <property type="entry name" value="Lon_C"/>
    <property type="match status" value="1"/>
</dbReference>
<dbReference type="InterPro" id="IPR020568">
    <property type="entry name" value="Ribosomal_Su5_D2-typ_SF"/>
</dbReference>
<keyword evidence="5" id="KW-1185">Reference proteome</keyword>
<feature type="domain" description="Lon proteolytic" evidence="3">
    <location>
        <begin position="555"/>
        <end position="750"/>
    </location>
</feature>
<reference evidence="4" key="1">
    <citation type="submission" date="2021-11" db="EMBL/GenBank/DDBJ databases">
        <authorList>
            <person name="Qingchun L."/>
            <person name="Dong Z."/>
            <person name="Zongwei Q."/>
            <person name="Jia Z."/>
            <person name="Duotao L."/>
        </authorList>
    </citation>
    <scope>NUCLEOTIDE SEQUENCE</scope>
    <source>
        <strain evidence="4">WLY-B-L2</strain>
    </source>
</reference>
<keyword evidence="2" id="KW-0378">Hydrolase</keyword>
<comment type="caution">
    <text evidence="4">The sequence shown here is derived from an EMBL/GenBank/DDBJ whole genome shotgun (WGS) entry which is preliminary data.</text>
</comment>
<accession>A0ABS8N2H2</accession>
<dbReference type="Gene3D" id="3.40.50.300">
    <property type="entry name" value="P-loop containing nucleotide triphosphate hydrolases"/>
    <property type="match status" value="2"/>
</dbReference>